<keyword evidence="10" id="KW-1185">Reference proteome</keyword>
<dbReference type="SUPFAM" id="SSF52172">
    <property type="entry name" value="CheY-like"/>
    <property type="match status" value="1"/>
</dbReference>
<dbReference type="Gene3D" id="3.40.50.2300">
    <property type="match status" value="1"/>
</dbReference>
<dbReference type="Pfam" id="PF00072">
    <property type="entry name" value="Response_reg"/>
    <property type="match status" value="1"/>
</dbReference>
<evidence type="ECO:0000256" key="3">
    <source>
        <dbReference type="ARBA" id="ARBA00023125"/>
    </source>
</evidence>
<keyword evidence="1 5" id="KW-0597">Phosphoprotein</keyword>
<dbReference type="InterPro" id="IPR036388">
    <property type="entry name" value="WH-like_DNA-bd_sf"/>
</dbReference>
<feature type="domain" description="Response regulatory" evidence="7">
    <location>
        <begin position="3"/>
        <end position="119"/>
    </location>
</feature>
<dbReference type="InterPro" id="IPR011006">
    <property type="entry name" value="CheY-like_superfamily"/>
</dbReference>
<dbReference type="SMART" id="SM00448">
    <property type="entry name" value="REC"/>
    <property type="match status" value="1"/>
</dbReference>
<feature type="domain" description="Cyclic nucleotide-binding" evidence="6">
    <location>
        <begin position="153"/>
        <end position="242"/>
    </location>
</feature>
<dbReference type="PANTHER" id="PTHR44591:SF3">
    <property type="entry name" value="RESPONSE REGULATORY DOMAIN-CONTAINING PROTEIN"/>
    <property type="match status" value="1"/>
</dbReference>
<evidence type="ECO:0000313" key="10">
    <source>
        <dbReference type="Proteomes" id="UP000321954"/>
    </source>
</evidence>
<dbReference type="GO" id="GO:0000160">
    <property type="term" value="P:phosphorelay signal transduction system"/>
    <property type="evidence" value="ECO:0007669"/>
    <property type="project" value="InterPro"/>
</dbReference>
<dbReference type="CDD" id="cd00038">
    <property type="entry name" value="CAP_ED"/>
    <property type="match status" value="1"/>
</dbReference>
<dbReference type="KEGG" id="anp:FK178_05600"/>
<dbReference type="Pfam" id="PF00027">
    <property type="entry name" value="cNMP_binding"/>
    <property type="match status" value="1"/>
</dbReference>
<evidence type="ECO:0000256" key="1">
    <source>
        <dbReference type="ARBA" id="ARBA00022553"/>
    </source>
</evidence>
<dbReference type="Gene3D" id="2.60.120.10">
    <property type="entry name" value="Jelly Rolls"/>
    <property type="match status" value="1"/>
</dbReference>
<dbReference type="PROSITE" id="PS50042">
    <property type="entry name" value="CNMP_BINDING_3"/>
    <property type="match status" value="1"/>
</dbReference>
<dbReference type="RefSeq" id="WP_146831902.1">
    <property type="nucleotide sequence ID" value="NZ_CP042476.1"/>
</dbReference>
<dbReference type="SUPFAM" id="SSF46785">
    <property type="entry name" value="Winged helix' DNA-binding domain"/>
    <property type="match status" value="1"/>
</dbReference>
<dbReference type="OrthoDB" id="9127033at2"/>
<dbReference type="PROSITE" id="PS51063">
    <property type="entry name" value="HTH_CRP_2"/>
    <property type="match status" value="1"/>
</dbReference>
<proteinExistence type="predicted"/>
<name>A0A5B8YLR4_9FLAO</name>
<dbReference type="GO" id="GO:0003677">
    <property type="term" value="F:DNA binding"/>
    <property type="evidence" value="ECO:0007669"/>
    <property type="project" value="UniProtKB-KW"/>
</dbReference>
<keyword evidence="3" id="KW-0238">DNA-binding</keyword>
<dbReference type="InterPro" id="IPR018490">
    <property type="entry name" value="cNMP-bd_dom_sf"/>
</dbReference>
<reference evidence="9 10" key="1">
    <citation type="submission" date="2019-08" db="EMBL/GenBank/DDBJ databases">
        <title>Antarcticibacterium arcticum sp. nov., a bacterium isolated from marine sediment of the Canadian Beaufort Sea.</title>
        <authorList>
            <person name="Lee Y.M."/>
            <person name="Baek K."/>
            <person name="Lee D.-H."/>
            <person name="Shin S.C."/>
            <person name="Jin Y.K."/>
            <person name="Park Y."/>
        </authorList>
    </citation>
    <scope>NUCLEOTIDE SEQUENCE [LARGE SCALE GENOMIC DNA]</scope>
    <source>
        <strain evidence="9 10">PAMC 28998</strain>
    </source>
</reference>
<dbReference type="Proteomes" id="UP000321954">
    <property type="component" value="Chromosome"/>
</dbReference>
<keyword evidence="2" id="KW-0805">Transcription regulation</keyword>
<keyword evidence="4" id="KW-0804">Transcription</keyword>
<feature type="domain" description="HTH crp-type" evidence="8">
    <location>
        <begin position="273"/>
        <end position="342"/>
    </location>
</feature>
<dbReference type="SUPFAM" id="SSF51206">
    <property type="entry name" value="cAMP-binding domain-like"/>
    <property type="match status" value="1"/>
</dbReference>
<evidence type="ECO:0000259" key="6">
    <source>
        <dbReference type="PROSITE" id="PS50042"/>
    </source>
</evidence>
<dbReference type="InterPro" id="IPR036390">
    <property type="entry name" value="WH_DNA-bd_sf"/>
</dbReference>
<evidence type="ECO:0000313" key="9">
    <source>
        <dbReference type="EMBL" id="QED37216.1"/>
    </source>
</evidence>
<dbReference type="SMART" id="SM00419">
    <property type="entry name" value="HTH_CRP"/>
    <property type="match status" value="1"/>
</dbReference>
<feature type="modified residue" description="4-aspartylphosphate" evidence="5">
    <location>
        <position position="52"/>
    </location>
</feature>
<dbReference type="PROSITE" id="PS50110">
    <property type="entry name" value="RESPONSE_REGULATORY"/>
    <property type="match status" value="1"/>
</dbReference>
<dbReference type="PANTHER" id="PTHR44591">
    <property type="entry name" value="STRESS RESPONSE REGULATOR PROTEIN 1"/>
    <property type="match status" value="1"/>
</dbReference>
<evidence type="ECO:0000256" key="4">
    <source>
        <dbReference type="ARBA" id="ARBA00023163"/>
    </source>
</evidence>
<dbReference type="InterPro" id="IPR012318">
    <property type="entry name" value="HTH_CRP"/>
</dbReference>
<dbReference type="InterPro" id="IPR001789">
    <property type="entry name" value="Sig_transdc_resp-reg_receiver"/>
</dbReference>
<dbReference type="InterPro" id="IPR000595">
    <property type="entry name" value="cNMP-bd_dom"/>
</dbReference>
<dbReference type="AlphaFoldDB" id="A0A5B8YLR4"/>
<dbReference type="GO" id="GO:0006355">
    <property type="term" value="P:regulation of DNA-templated transcription"/>
    <property type="evidence" value="ECO:0007669"/>
    <property type="project" value="InterPro"/>
</dbReference>
<dbReference type="InterPro" id="IPR014710">
    <property type="entry name" value="RmlC-like_jellyroll"/>
</dbReference>
<sequence>METILYIEDDPVLRENTREMLEFSNFKVLTAKNGKIGVDLALKHSPDIILCDIIMPVWDGYKVFQVLKENRLTYRIPFIFVSAKVDKEDIRSGMNLGADDYLTKPFEEEELISTIQSRLEKYSKLQENYSFPLKNSAIAPVNNLSDLKDYIELNGEYYDFKRKSIIYREDENANYIYLLEDGIVKNYKMDEYGKELITGLYKKGDLLGFYSFGSSSLYAETSTALEDGMAYRILSLEFRKLLKLNPGLTLELADLFSENLTNLRKHLLDTAYGSVLKKTTYTILQFAENIQETPEDSIKISRSDLASVAGISTESLIRSLSQLKKDNLIDIEGRNIKILDLKKLHTIR</sequence>
<evidence type="ECO:0000259" key="8">
    <source>
        <dbReference type="PROSITE" id="PS51063"/>
    </source>
</evidence>
<dbReference type="Gene3D" id="1.10.10.10">
    <property type="entry name" value="Winged helix-like DNA-binding domain superfamily/Winged helix DNA-binding domain"/>
    <property type="match status" value="1"/>
</dbReference>
<dbReference type="InterPro" id="IPR050595">
    <property type="entry name" value="Bact_response_regulator"/>
</dbReference>
<protein>
    <submittedName>
        <fullName evidence="9">Response regulator</fullName>
    </submittedName>
</protein>
<gene>
    <name evidence="9" type="ORF">FK178_05600</name>
</gene>
<dbReference type="CDD" id="cd17574">
    <property type="entry name" value="REC_OmpR"/>
    <property type="match status" value="1"/>
</dbReference>
<evidence type="ECO:0000259" key="7">
    <source>
        <dbReference type="PROSITE" id="PS50110"/>
    </source>
</evidence>
<evidence type="ECO:0000256" key="5">
    <source>
        <dbReference type="PROSITE-ProRule" id="PRU00169"/>
    </source>
</evidence>
<accession>A0A5B8YLR4</accession>
<dbReference type="Pfam" id="PF13545">
    <property type="entry name" value="HTH_Crp_2"/>
    <property type="match status" value="1"/>
</dbReference>
<dbReference type="EMBL" id="CP042476">
    <property type="protein sequence ID" value="QED37216.1"/>
    <property type="molecule type" value="Genomic_DNA"/>
</dbReference>
<evidence type="ECO:0000256" key="2">
    <source>
        <dbReference type="ARBA" id="ARBA00023015"/>
    </source>
</evidence>
<organism evidence="9 10">
    <name type="scientific">Antarcticibacterium arcticum</name>
    <dbReference type="NCBI Taxonomy" id="2585771"/>
    <lineage>
        <taxon>Bacteria</taxon>
        <taxon>Pseudomonadati</taxon>
        <taxon>Bacteroidota</taxon>
        <taxon>Flavobacteriia</taxon>
        <taxon>Flavobacteriales</taxon>
        <taxon>Flavobacteriaceae</taxon>
        <taxon>Antarcticibacterium</taxon>
    </lineage>
</organism>